<evidence type="ECO:0000256" key="9">
    <source>
        <dbReference type="ARBA" id="ARBA00030998"/>
    </source>
</evidence>
<evidence type="ECO:0000256" key="7">
    <source>
        <dbReference type="ARBA" id="ARBA00023163"/>
    </source>
</evidence>
<dbReference type="HAMAP" id="MF_00366">
    <property type="entry name" value="RNApol_bact_RpoZ"/>
    <property type="match status" value="1"/>
</dbReference>
<name>A0A097ENH9_9GAMM</name>
<evidence type="ECO:0000256" key="6">
    <source>
        <dbReference type="ARBA" id="ARBA00022695"/>
    </source>
</evidence>
<keyword evidence="5 11" id="KW-0808">Transferase</keyword>
<dbReference type="HOGENOM" id="CLU_125406_5_1_6"/>
<evidence type="ECO:0000256" key="3">
    <source>
        <dbReference type="ARBA" id="ARBA00013725"/>
    </source>
</evidence>
<evidence type="ECO:0000256" key="4">
    <source>
        <dbReference type="ARBA" id="ARBA00022478"/>
    </source>
</evidence>
<keyword evidence="7 11" id="KW-0804">Transcription</keyword>
<dbReference type="SMART" id="SM01409">
    <property type="entry name" value="RNA_pol_Rpb6"/>
    <property type="match status" value="1"/>
</dbReference>
<gene>
    <name evidence="11" type="primary">rpoZ</name>
    <name evidence="12" type="ORF">LO80_03495</name>
</gene>
<sequence length="72" mass="8155">MARVTVEDCLDKVETRFDLVVLASMRANNILRNGYSESIDNEKKEKATVVALREIAESEITTDQILRNEIEG</sequence>
<dbReference type="Pfam" id="PF01192">
    <property type="entry name" value="RNA_pol_Rpb6"/>
    <property type="match status" value="1"/>
</dbReference>
<dbReference type="GO" id="GO:0003677">
    <property type="term" value="F:DNA binding"/>
    <property type="evidence" value="ECO:0007669"/>
    <property type="project" value="UniProtKB-UniRule"/>
</dbReference>
<dbReference type="SUPFAM" id="SSF63562">
    <property type="entry name" value="RPB6/omega subunit-like"/>
    <property type="match status" value="1"/>
</dbReference>
<organism evidence="12 13">
    <name type="scientific">Candidatus Francisella endociliophora</name>
    <dbReference type="NCBI Taxonomy" id="653937"/>
    <lineage>
        <taxon>Bacteria</taxon>
        <taxon>Pseudomonadati</taxon>
        <taxon>Pseudomonadota</taxon>
        <taxon>Gammaproteobacteria</taxon>
        <taxon>Thiotrichales</taxon>
        <taxon>Francisellaceae</taxon>
        <taxon>Francisella</taxon>
    </lineage>
</organism>
<dbReference type="InterPro" id="IPR003716">
    <property type="entry name" value="DNA-dir_RNA_pol_omega"/>
</dbReference>
<dbReference type="Proteomes" id="UP000029672">
    <property type="component" value="Chromosome"/>
</dbReference>
<keyword evidence="13" id="KW-1185">Reference proteome</keyword>
<comment type="catalytic activity">
    <reaction evidence="10 11">
        <text>RNA(n) + a ribonucleoside 5'-triphosphate = RNA(n+1) + diphosphate</text>
        <dbReference type="Rhea" id="RHEA:21248"/>
        <dbReference type="Rhea" id="RHEA-COMP:14527"/>
        <dbReference type="Rhea" id="RHEA-COMP:17342"/>
        <dbReference type="ChEBI" id="CHEBI:33019"/>
        <dbReference type="ChEBI" id="CHEBI:61557"/>
        <dbReference type="ChEBI" id="CHEBI:140395"/>
        <dbReference type="EC" id="2.7.7.6"/>
    </reaction>
</comment>
<dbReference type="PANTHER" id="PTHR34476">
    <property type="entry name" value="DNA-DIRECTED RNA POLYMERASE SUBUNIT OMEGA"/>
    <property type="match status" value="1"/>
</dbReference>
<dbReference type="GO" id="GO:0003899">
    <property type="term" value="F:DNA-directed RNA polymerase activity"/>
    <property type="evidence" value="ECO:0007669"/>
    <property type="project" value="UniProtKB-UniRule"/>
</dbReference>
<dbReference type="EMBL" id="CP009574">
    <property type="protein sequence ID" value="AIT09121.1"/>
    <property type="molecule type" value="Genomic_DNA"/>
</dbReference>
<dbReference type="Gene3D" id="3.90.940.10">
    <property type="match status" value="1"/>
</dbReference>
<evidence type="ECO:0000313" key="12">
    <source>
        <dbReference type="EMBL" id="AIT09121.1"/>
    </source>
</evidence>
<evidence type="ECO:0000313" key="13">
    <source>
        <dbReference type="Proteomes" id="UP000029672"/>
    </source>
</evidence>
<evidence type="ECO:0000256" key="1">
    <source>
        <dbReference type="ARBA" id="ARBA00006711"/>
    </source>
</evidence>
<proteinExistence type="inferred from homology"/>
<dbReference type="STRING" id="1547445.LO80_03495"/>
<dbReference type="InterPro" id="IPR036161">
    <property type="entry name" value="RPB6/omega-like_sf"/>
</dbReference>
<comment type="subunit">
    <text evidence="11">The RNAP catalytic core consists of 2 alpha, 1 beta, 1 beta' and 1 omega subunit. When a sigma factor is associated with the core the holoenzyme is formed, which can initiate transcription.</text>
</comment>
<dbReference type="NCBIfam" id="TIGR00690">
    <property type="entry name" value="rpoZ"/>
    <property type="match status" value="1"/>
</dbReference>
<dbReference type="KEGG" id="frf:LO80_03495"/>
<dbReference type="InterPro" id="IPR006110">
    <property type="entry name" value="Pol_omega/Rpo6/RPB6"/>
</dbReference>
<evidence type="ECO:0000256" key="8">
    <source>
        <dbReference type="ARBA" id="ARBA00029924"/>
    </source>
</evidence>
<comment type="similarity">
    <text evidence="1 11">Belongs to the RNA polymerase subunit omega family.</text>
</comment>
<protein>
    <recommendedName>
        <fullName evidence="3 11">DNA-directed RNA polymerase subunit omega</fullName>
        <shortName evidence="11">RNAP omega subunit</shortName>
        <ecNumber evidence="2 11">2.7.7.6</ecNumber>
    </recommendedName>
    <alternativeName>
        <fullName evidence="9 11">RNA polymerase omega subunit</fullName>
    </alternativeName>
    <alternativeName>
        <fullName evidence="8 11">Transcriptase subunit omega</fullName>
    </alternativeName>
</protein>
<evidence type="ECO:0000256" key="10">
    <source>
        <dbReference type="ARBA" id="ARBA00048552"/>
    </source>
</evidence>
<keyword evidence="6 11" id="KW-0548">Nucleotidyltransferase</keyword>
<keyword evidence="4 11" id="KW-0240">DNA-directed RNA polymerase</keyword>
<dbReference type="eggNOG" id="COG1758">
    <property type="taxonomic scope" value="Bacteria"/>
</dbReference>
<evidence type="ECO:0000256" key="5">
    <source>
        <dbReference type="ARBA" id="ARBA00022679"/>
    </source>
</evidence>
<dbReference type="OrthoDB" id="9796300at2"/>
<reference evidence="12 13" key="1">
    <citation type="submission" date="2014-10" db="EMBL/GenBank/DDBJ databases">
        <title>Whole genome sequence of Francisella endociliophora strain FSC1006, isolated from a laboratory culture of the marine ciliate Euplotes raikovi.</title>
        <authorList>
            <person name="Granberg M."/>
            <person name="Backman S."/>
            <person name="Lundmark E."/>
            <person name="Nilsson E."/>
            <person name="Karlsson E."/>
            <person name="Thelaus J."/>
            <person name="Ohrman C."/>
            <person name="Larkeryd A."/>
            <person name="Stenberg P."/>
        </authorList>
    </citation>
    <scope>NUCLEOTIDE SEQUENCE [LARGE SCALE GENOMIC DNA]</scope>
    <source>
        <strain evidence="12 13">FSC1006</strain>
    </source>
</reference>
<evidence type="ECO:0000256" key="2">
    <source>
        <dbReference type="ARBA" id="ARBA00012418"/>
    </source>
</evidence>
<accession>A0A097ENH9</accession>
<dbReference type="RefSeq" id="WP_040008593.1">
    <property type="nucleotide sequence ID" value="NZ_CP009574.1"/>
</dbReference>
<comment type="function">
    <text evidence="11">Promotes RNA polymerase assembly. Latches the N- and C-terminal regions of the beta' subunit thereby facilitating its interaction with the beta and alpha subunits.</text>
</comment>
<dbReference type="EC" id="2.7.7.6" evidence="2 11"/>
<evidence type="ECO:0000256" key="11">
    <source>
        <dbReference type="HAMAP-Rule" id="MF_00366"/>
    </source>
</evidence>
<dbReference type="AlphaFoldDB" id="A0A097ENH9"/>
<dbReference type="GO" id="GO:0006351">
    <property type="term" value="P:DNA-templated transcription"/>
    <property type="evidence" value="ECO:0007669"/>
    <property type="project" value="UniProtKB-UniRule"/>
</dbReference>
<dbReference type="GO" id="GO:0000428">
    <property type="term" value="C:DNA-directed RNA polymerase complex"/>
    <property type="evidence" value="ECO:0007669"/>
    <property type="project" value="UniProtKB-KW"/>
</dbReference>
<dbReference type="PANTHER" id="PTHR34476:SF1">
    <property type="entry name" value="DNA-DIRECTED RNA POLYMERASE SUBUNIT OMEGA"/>
    <property type="match status" value="1"/>
</dbReference>